<evidence type="ECO:0000313" key="6">
    <source>
        <dbReference type="EMBL" id="PZW31164.1"/>
    </source>
</evidence>
<reference evidence="6 7" key="1">
    <citation type="submission" date="2018-06" db="EMBL/GenBank/DDBJ databases">
        <title>Genomic Encyclopedia of Archaeal and Bacterial Type Strains, Phase II (KMG-II): from individual species to whole genera.</title>
        <authorList>
            <person name="Goeker M."/>
        </authorList>
    </citation>
    <scope>NUCLEOTIDE SEQUENCE [LARGE SCALE GENOMIC DNA]</scope>
    <source>
        <strain evidence="6 7">ATCC BAA-1881</strain>
    </source>
</reference>
<dbReference type="PANTHER" id="PTHR43105">
    <property type="entry name" value="RESPIRATORY NITRATE REDUCTASE"/>
    <property type="match status" value="1"/>
</dbReference>
<dbReference type="GO" id="GO:0022904">
    <property type="term" value="P:respiratory electron transport chain"/>
    <property type="evidence" value="ECO:0007669"/>
    <property type="project" value="TreeGrafter"/>
</dbReference>
<keyword evidence="1" id="KW-0004">4Fe-4S</keyword>
<dbReference type="AlphaFoldDB" id="A0A326U7R0"/>
<dbReference type="Gene3D" id="2.20.25.90">
    <property type="entry name" value="ADC-like domains"/>
    <property type="match status" value="1"/>
</dbReference>
<dbReference type="PANTHER" id="PTHR43105:SF10">
    <property type="entry name" value="NADH-QUINONE OXIDOREDUCTASE SUBUNIT G"/>
    <property type="match status" value="1"/>
</dbReference>
<dbReference type="CDD" id="cd02754">
    <property type="entry name" value="MopB_Nitrate-R-NapA-like"/>
    <property type="match status" value="1"/>
</dbReference>
<accession>A0A326U7R0</accession>
<name>A0A326U7R0_THEHA</name>
<dbReference type="InterPro" id="IPR027467">
    <property type="entry name" value="MopterinOxRdtase_cofactor_BS"/>
</dbReference>
<proteinExistence type="predicted"/>
<dbReference type="CDD" id="cd00508">
    <property type="entry name" value="MopB_CT_Fdh-Nap-like"/>
    <property type="match status" value="1"/>
</dbReference>
<dbReference type="Gene3D" id="2.40.40.20">
    <property type="match status" value="1"/>
</dbReference>
<dbReference type="GO" id="GO:0016020">
    <property type="term" value="C:membrane"/>
    <property type="evidence" value="ECO:0007669"/>
    <property type="project" value="TreeGrafter"/>
</dbReference>
<dbReference type="GO" id="GO:0046872">
    <property type="term" value="F:metal ion binding"/>
    <property type="evidence" value="ECO:0007669"/>
    <property type="project" value="UniProtKB-KW"/>
</dbReference>
<gene>
    <name evidence="6" type="ORF">EI42_02261</name>
</gene>
<organism evidence="6 7">
    <name type="scientific">Thermosporothrix hazakensis</name>
    <dbReference type="NCBI Taxonomy" id="644383"/>
    <lineage>
        <taxon>Bacteria</taxon>
        <taxon>Bacillati</taxon>
        <taxon>Chloroflexota</taxon>
        <taxon>Ktedonobacteria</taxon>
        <taxon>Ktedonobacterales</taxon>
        <taxon>Thermosporotrichaceae</taxon>
        <taxon>Thermosporothrix</taxon>
    </lineage>
</organism>
<dbReference type="InterPro" id="IPR006656">
    <property type="entry name" value="Mopterin_OxRdtase"/>
</dbReference>
<dbReference type="GO" id="GO:0043546">
    <property type="term" value="F:molybdopterin cofactor binding"/>
    <property type="evidence" value="ECO:0007669"/>
    <property type="project" value="InterPro"/>
</dbReference>
<dbReference type="InterPro" id="IPR009010">
    <property type="entry name" value="Asp_de-COase-like_dom_sf"/>
</dbReference>
<evidence type="ECO:0000256" key="3">
    <source>
        <dbReference type="ARBA" id="ARBA00023004"/>
    </source>
</evidence>
<dbReference type="SUPFAM" id="SSF53706">
    <property type="entry name" value="Formate dehydrogenase/DMSO reductase, domains 1-3"/>
    <property type="match status" value="1"/>
</dbReference>
<dbReference type="EMBL" id="QKUF01000006">
    <property type="protein sequence ID" value="PZW31164.1"/>
    <property type="molecule type" value="Genomic_DNA"/>
</dbReference>
<feature type="domain" description="4Fe-4S Mo/W bis-MGD-type" evidence="5">
    <location>
        <begin position="35"/>
        <end position="90"/>
    </location>
</feature>
<dbReference type="SMART" id="SM00926">
    <property type="entry name" value="Molybdop_Fe4S4"/>
    <property type="match status" value="1"/>
</dbReference>
<dbReference type="GO" id="GO:0003954">
    <property type="term" value="F:NADH dehydrogenase activity"/>
    <property type="evidence" value="ECO:0007669"/>
    <property type="project" value="TreeGrafter"/>
</dbReference>
<keyword evidence="2" id="KW-0479">Metal-binding</keyword>
<dbReference type="InterPro" id="IPR006657">
    <property type="entry name" value="MoPterin_dinucl-bd_dom"/>
</dbReference>
<evidence type="ECO:0000256" key="4">
    <source>
        <dbReference type="ARBA" id="ARBA00023014"/>
    </source>
</evidence>
<dbReference type="Pfam" id="PF00384">
    <property type="entry name" value="Molybdopterin"/>
    <property type="match status" value="1"/>
</dbReference>
<dbReference type="InterPro" id="IPR050123">
    <property type="entry name" value="Prok_molybdopt-oxidoreductase"/>
</dbReference>
<keyword evidence="4" id="KW-0411">Iron-sulfur</keyword>
<evidence type="ECO:0000259" key="5">
    <source>
        <dbReference type="PROSITE" id="PS51669"/>
    </source>
</evidence>
<dbReference type="Pfam" id="PF04879">
    <property type="entry name" value="Molybdop_Fe4S4"/>
    <property type="match status" value="1"/>
</dbReference>
<dbReference type="OrthoDB" id="9805142at2"/>
<protein>
    <submittedName>
        <fullName evidence="6">Assimilatory nitrate reductase catalytic subunit</fullName>
    </submittedName>
</protein>
<dbReference type="PROSITE" id="PS51669">
    <property type="entry name" value="4FE4S_MOW_BIS_MGD"/>
    <property type="match status" value="1"/>
</dbReference>
<dbReference type="GO" id="GO:0051539">
    <property type="term" value="F:4 iron, 4 sulfur cluster binding"/>
    <property type="evidence" value="ECO:0007669"/>
    <property type="project" value="UniProtKB-KW"/>
</dbReference>
<keyword evidence="3" id="KW-0408">Iron</keyword>
<dbReference type="RefSeq" id="WP_111321881.1">
    <property type="nucleotide sequence ID" value="NZ_BIFX01000003.1"/>
</dbReference>
<evidence type="ECO:0000313" key="7">
    <source>
        <dbReference type="Proteomes" id="UP000248806"/>
    </source>
</evidence>
<sequence>MSVNKDFFKERDFNYDFQSVGRPPVEWESASRIPEQLVPTHCCFCGVQCGMNIKVQEGRVIGVEARDFPHNRGSLCPKGVVAYQQVEHPDRLRYPMMRRGKGQPLQRVSWDEALSYIVQRWQELQDRYGRNSIALYSGSSMTNEKCYAMGKFARAVLGTRHVDYNGRLCMSSAAVSYAQALGIDRCPFPMTDIPLTKCLLVVGSNMGECFPVMMQWVWRARDNGAALIVLDPRETPLARTADLWLPVRPGTDIAVLNAILRQIIHDGLVDEEYVRNRTHGWEEVKALVEEYTPERAQELSGVPASRILAAARLYGRADPSMILHARGIEHSTHGVNTCLACINLALARGQLGKPGGGSGMITGQGNGQGGREMGQKANQLPGYRHIDVPEHRQYTASVWGIPVDELPWEGAAAPEMIHLMAKGEIKSCMVACSNLMVSLPDNRVVQQALNNLELLIVVDFFLSETAELADVVLPCSVWVEDEGTTTNLEGRVIKTNKAADPPGEAKHDWVILVELARRLGKEQIFSYASPLDIWNELRLATKGGIADYSGITWEKIDRQGGVFWPCPTEDHPGTPRLHTERFGHPDGKARMFPIPFQPPVEEPGENFPFRLTTGRVVYHYLSGTQTRRIGFLNSQAPEPWVEIHPQAASKLGITHNEVVRLRTPRGSMQLKALLAPSIRPDTLFVPYHYGHEQAINQLTVQAVEPTVKIPEFKACVARIEKLDTPEKPLEGGYKVNYTAKDSPKMFPYTVGETKPEGDQHAKAY</sequence>
<dbReference type="Pfam" id="PF01568">
    <property type="entry name" value="Molydop_binding"/>
    <property type="match status" value="1"/>
</dbReference>
<dbReference type="InterPro" id="IPR006963">
    <property type="entry name" value="Mopterin_OxRdtase_4Fe-4S_dom"/>
</dbReference>
<dbReference type="PROSITE" id="PS00551">
    <property type="entry name" value="MOLYBDOPTERIN_PROK_1"/>
    <property type="match status" value="1"/>
</dbReference>
<dbReference type="Gene3D" id="3.40.50.740">
    <property type="match status" value="1"/>
</dbReference>
<evidence type="ECO:0000256" key="1">
    <source>
        <dbReference type="ARBA" id="ARBA00022485"/>
    </source>
</evidence>
<dbReference type="SUPFAM" id="SSF50692">
    <property type="entry name" value="ADC-like"/>
    <property type="match status" value="1"/>
</dbReference>
<keyword evidence="7" id="KW-1185">Reference proteome</keyword>
<evidence type="ECO:0000256" key="2">
    <source>
        <dbReference type="ARBA" id="ARBA00022723"/>
    </source>
</evidence>
<dbReference type="Gene3D" id="3.40.228.10">
    <property type="entry name" value="Dimethylsulfoxide Reductase, domain 2"/>
    <property type="match status" value="1"/>
</dbReference>
<comment type="caution">
    <text evidence="6">The sequence shown here is derived from an EMBL/GenBank/DDBJ whole genome shotgun (WGS) entry which is preliminary data.</text>
</comment>
<dbReference type="Proteomes" id="UP000248806">
    <property type="component" value="Unassembled WGS sequence"/>
</dbReference>